<feature type="binding site" evidence="27">
    <location>
        <position position="522"/>
    </location>
    <ligand>
        <name>Ca(2+)</name>
        <dbReference type="ChEBI" id="CHEBI:29108"/>
        <label>5</label>
    </ligand>
</feature>
<dbReference type="InterPro" id="IPR036375">
    <property type="entry name" value="Hemopexin-like_dom_sf"/>
</dbReference>
<dbReference type="SMART" id="SM00120">
    <property type="entry name" value="HX"/>
    <property type="match status" value="4"/>
</dbReference>
<keyword evidence="19" id="KW-0325">Glycoprotein</keyword>
<dbReference type="InterPro" id="IPR036365">
    <property type="entry name" value="PGBD-like_sf"/>
</dbReference>
<feature type="repeat" description="Hemopexin" evidence="29">
    <location>
        <begin position="516"/>
        <end position="561"/>
    </location>
</feature>
<keyword evidence="17" id="KW-0865">Zymogen</keyword>
<dbReference type="PROSITE" id="PS00546">
    <property type="entry name" value="CYSTEINE_SWITCH"/>
    <property type="match status" value="1"/>
</dbReference>
<dbReference type="CDD" id="cd00094">
    <property type="entry name" value="HX"/>
    <property type="match status" value="1"/>
</dbReference>
<feature type="binding site" evidence="27">
    <location>
        <position position="189"/>
    </location>
    <ligand>
        <name>Ca(2+)</name>
        <dbReference type="ChEBI" id="CHEBI:29108"/>
        <label>3</label>
    </ligand>
</feature>
<name>A0A4W4G7A8_ELEEL</name>
<comment type="catalytic activity">
    <reaction evidence="1">
        <text>Cleavage of gelatin types I and V and collagen types IV and V.</text>
        <dbReference type="EC" id="3.4.24.35"/>
    </reaction>
</comment>
<dbReference type="InterPro" id="IPR002477">
    <property type="entry name" value="Peptidoglycan-bd-like"/>
</dbReference>
<dbReference type="PRINTS" id="PR00138">
    <property type="entry name" value="MATRIXIN"/>
</dbReference>
<evidence type="ECO:0000256" key="11">
    <source>
        <dbReference type="ARBA" id="ARBA00022737"/>
    </source>
</evidence>
<evidence type="ECO:0000256" key="6">
    <source>
        <dbReference type="ARBA" id="ARBA00022525"/>
    </source>
</evidence>
<dbReference type="FunFam" id="2.10.10.10:FF:000001">
    <property type="entry name" value="Fibronectin 1a isoform 1"/>
    <property type="match status" value="3"/>
</dbReference>
<feature type="domain" description="Fibronectin type-II" evidence="31">
    <location>
        <begin position="289"/>
        <end position="337"/>
    </location>
</feature>
<feature type="active site" evidence="25">
    <location>
        <position position="407"/>
    </location>
</feature>
<evidence type="ECO:0000256" key="9">
    <source>
        <dbReference type="ARBA" id="ARBA00022723"/>
    </source>
</evidence>
<keyword evidence="18 28" id="KW-1015">Disulfide bond</keyword>
<dbReference type="GO" id="GO:0030198">
    <property type="term" value="P:extracellular matrix organization"/>
    <property type="evidence" value="ECO:0007669"/>
    <property type="project" value="TreeGrafter"/>
</dbReference>
<feature type="binding site" description="in inhibited form" evidence="27">
    <location>
        <position position="105"/>
    </location>
    <ligand>
        <name>Zn(2+)</name>
        <dbReference type="ChEBI" id="CHEBI:29105"/>
        <label>2</label>
        <note>catalytic</note>
    </ligand>
</feature>
<keyword evidence="14 27" id="KW-0106">Calcium</keyword>
<feature type="compositionally biased region" description="Low complexity" evidence="30">
    <location>
        <begin position="478"/>
        <end position="502"/>
    </location>
</feature>
<dbReference type="Pfam" id="PF00413">
    <property type="entry name" value="Peptidase_M10"/>
    <property type="match status" value="2"/>
</dbReference>
<evidence type="ECO:0000256" key="7">
    <source>
        <dbReference type="ARBA" id="ARBA00022530"/>
    </source>
</evidence>
<evidence type="ECO:0000256" key="19">
    <source>
        <dbReference type="ARBA" id="ARBA00023180"/>
    </source>
</evidence>
<dbReference type="PROSITE" id="PS51092">
    <property type="entry name" value="FN2_2"/>
    <property type="match status" value="3"/>
</dbReference>
<dbReference type="InterPro" id="IPR033739">
    <property type="entry name" value="M10A_MMP"/>
</dbReference>
<dbReference type="PRINTS" id="PR00013">
    <property type="entry name" value="FNTYPEII"/>
</dbReference>
<keyword evidence="15" id="KW-0482">Metalloprotease</keyword>
<dbReference type="InterPro" id="IPR018487">
    <property type="entry name" value="Hemopexin-like_repeat"/>
</dbReference>
<feature type="disulfide bond" evidence="28">
    <location>
        <begin position="366"/>
        <end position="393"/>
    </location>
</feature>
<comment type="cofactor">
    <cofactor evidence="27">
        <name>Ca(2+)</name>
        <dbReference type="ChEBI" id="CHEBI:29108"/>
    </cofactor>
    <text evidence="27">Can bind about 5 Ca(2+) ions per subunit.</text>
</comment>
<feature type="binding site" evidence="27">
    <location>
        <position position="196"/>
    </location>
    <ligand>
        <name>Zn(2+)</name>
        <dbReference type="ChEBI" id="CHEBI:29105"/>
        <label>1</label>
    </ligand>
</feature>
<evidence type="ECO:0000313" key="32">
    <source>
        <dbReference type="Ensembl" id="ENSEEEP00000033389.2"/>
    </source>
</evidence>
<comment type="function">
    <text evidence="23">Matrix metalloproteinase that plays an essential role in local proteolysis of the extracellular matrix and in leukocyte migration. Could play a role in bone osteoclastic resorption. Cleaves KiSS1 at a Gly-|-Leu bond. Cleaves NINJ1 to generate the Secreted ninjurin-1 form. Cleaves type IV and type V collagen into large C-terminal three quarter fragments and shorter N-terminal one quarter fragments. Degrades fibronectin but not laminin or Pz-peptide.</text>
</comment>
<feature type="binding site" evidence="27">
    <location>
        <position position="193"/>
    </location>
    <ligand>
        <name>Ca(2+)</name>
        <dbReference type="ChEBI" id="CHEBI:29108"/>
        <label>3</label>
    </ligand>
</feature>
<feature type="binding site" evidence="27">
    <location>
        <position position="183"/>
    </location>
    <ligand>
        <name>Zn(2+)</name>
        <dbReference type="ChEBI" id="CHEBI:29105"/>
        <label>1</label>
    </ligand>
</feature>
<feature type="binding site" evidence="27">
    <location>
        <position position="207"/>
    </location>
    <ligand>
        <name>Ca(2+)</name>
        <dbReference type="ChEBI" id="CHEBI:29108"/>
        <label>2</label>
    </ligand>
</feature>
<feature type="disulfide bond" evidence="28">
    <location>
        <begin position="308"/>
        <end position="335"/>
    </location>
</feature>
<keyword evidence="10" id="KW-0732">Signal</keyword>
<evidence type="ECO:0000256" key="2">
    <source>
        <dbReference type="ARBA" id="ARBA00004498"/>
    </source>
</evidence>
<feature type="binding site" evidence="27">
    <location>
        <position position="615"/>
    </location>
    <ligand>
        <name>Ca(2+)</name>
        <dbReference type="ChEBI" id="CHEBI:29108"/>
        <label>5</label>
    </ligand>
</feature>
<dbReference type="InterPro" id="IPR036943">
    <property type="entry name" value="FN_type2_sf"/>
</dbReference>
<dbReference type="InterPro" id="IPR013806">
    <property type="entry name" value="Kringle-like"/>
</dbReference>
<evidence type="ECO:0000256" key="21">
    <source>
        <dbReference type="ARBA" id="ARBA00032382"/>
    </source>
</evidence>
<dbReference type="SUPFAM" id="SSF50923">
    <property type="entry name" value="Hemopexin-like domain"/>
    <property type="match status" value="1"/>
</dbReference>
<dbReference type="SMART" id="SM00059">
    <property type="entry name" value="FN2"/>
    <property type="match status" value="3"/>
</dbReference>
<dbReference type="Proteomes" id="UP000314983">
    <property type="component" value="Chromosome 23"/>
</dbReference>
<evidence type="ECO:0000256" key="14">
    <source>
        <dbReference type="ARBA" id="ARBA00022837"/>
    </source>
</evidence>
<feature type="disulfide bond" evidence="28">
    <location>
        <begin position="250"/>
        <end position="277"/>
    </location>
</feature>
<reference evidence="32" key="4">
    <citation type="submission" date="2025-08" db="UniProtKB">
        <authorList>
            <consortium name="Ensembl"/>
        </authorList>
    </citation>
    <scope>IDENTIFICATION</scope>
</reference>
<feature type="binding site" evidence="26">
    <location>
        <position position="237"/>
    </location>
    <ligand>
        <name>Zn(2+)</name>
        <dbReference type="ChEBI" id="CHEBI:29105"/>
        <label>2</label>
        <note>catalytic</note>
    </ligand>
</feature>
<feature type="disulfide bond" evidence="28">
    <location>
        <begin position="294"/>
        <end position="320"/>
    </location>
</feature>
<dbReference type="InterPro" id="IPR021158">
    <property type="entry name" value="Pept_M10A_Zn_BS"/>
</dbReference>
<evidence type="ECO:0000313" key="33">
    <source>
        <dbReference type="Proteomes" id="UP000314983"/>
    </source>
</evidence>
<evidence type="ECO:0000256" key="10">
    <source>
        <dbReference type="ARBA" id="ARBA00022729"/>
    </source>
</evidence>
<keyword evidence="8" id="KW-0645">Protease</keyword>
<dbReference type="FunFam" id="3.40.390.10:FF:000010">
    <property type="entry name" value="72 kDa type IV collagenase"/>
    <property type="match status" value="1"/>
</dbReference>
<evidence type="ECO:0000256" key="30">
    <source>
        <dbReference type="SAM" id="MobiDB-lite"/>
    </source>
</evidence>
<dbReference type="PROSITE" id="PS00023">
    <property type="entry name" value="FN2_1"/>
    <property type="match status" value="1"/>
</dbReference>
<evidence type="ECO:0000256" key="23">
    <source>
        <dbReference type="ARBA" id="ARBA00045780"/>
    </source>
</evidence>
<reference evidence="33" key="1">
    <citation type="journal article" date="2014" name="Science">
        <title>Nonhuman genetics. Genomic basis for the convergent evolution of electric organs.</title>
        <authorList>
            <person name="Gallant J.R."/>
            <person name="Traeger L.L."/>
            <person name="Volkening J.D."/>
            <person name="Moffett H."/>
            <person name="Chen P.H."/>
            <person name="Novina C.D."/>
            <person name="Phillips G.N.Jr."/>
            <person name="Anand R."/>
            <person name="Wells G.B."/>
            <person name="Pinch M."/>
            <person name="Guth R."/>
            <person name="Unguez G.A."/>
            <person name="Albert J.S."/>
            <person name="Zakon H.H."/>
            <person name="Samanta M.P."/>
            <person name="Sussman M.R."/>
        </authorList>
    </citation>
    <scope>NUCLEOTIDE SEQUENCE [LARGE SCALE GENOMIC DNA]</scope>
</reference>
<feature type="binding site" evidence="27">
    <location>
        <position position="214"/>
    </location>
    <ligand>
        <name>Ca(2+)</name>
        <dbReference type="ChEBI" id="CHEBI:29108"/>
        <label>1</label>
    </ligand>
</feature>
<reference evidence="32" key="5">
    <citation type="submission" date="2025-09" db="UniProtKB">
        <authorList>
            <consortium name="Ensembl"/>
        </authorList>
    </citation>
    <scope>IDENTIFICATION</scope>
</reference>
<feature type="binding site" evidence="27">
    <location>
        <position position="211"/>
    </location>
    <ligand>
        <name>Ca(2+)</name>
        <dbReference type="ChEBI" id="CHEBI:29108"/>
        <label>3</label>
    </ligand>
</feature>
<keyword evidence="7" id="KW-0272">Extracellular matrix</keyword>
<dbReference type="GO" id="GO:0008270">
    <property type="term" value="F:zinc ion binding"/>
    <property type="evidence" value="ECO:0007669"/>
    <property type="project" value="InterPro"/>
</dbReference>
<dbReference type="Ensembl" id="ENSEEET00000033783.2">
    <property type="protein sequence ID" value="ENSEEEP00000033389.2"/>
    <property type="gene ID" value="ENSEEEG00000015814.2"/>
</dbReference>
<feature type="domain" description="Fibronectin type-II" evidence="31">
    <location>
        <begin position="347"/>
        <end position="395"/>
    </location>
</feature>
<evidence type="ECO:0000256" key="29">
    <source>
        <dbReference type="PROSITE-ProRule" id="PRU01011"/>
    </source>
</evidence>
<proteinExistence type="inferred from homology"/>
<feature type="binding site" evidence="27">
    <location>
        <position position="214"/>
    </location>
    <ligand>
        <name>Ca(2+)</name>
        <dbReference type="ChEBI" id="CHEBI:29108"/>
        <label>3</label>
    </ligand>
</feature>
<dbReference type="OMA" id="REKAYFC"/>
<feature type="binding site" evidence="27">
    <location>
        <position position="566"/>
    </location>
    <ligand>
        <name>Ca(2+)</name>
        <dbReference type="ChEBI" id="CHEBI:29108"/>
        <label>4</label>
    </ligand>
</feature>
<comment type="cofactor">
    <cofactor evidence="27">
        <name>Zn(2+)</name>
        <dbReference type="ChEBI" id="CHEBI:29105"/>
    </cofactor>
    <text evidence="27">Binds 2 Zn(2+) ions per subunit.</text>
</comment>
<dbReference type="EC" id="3.4.24.35" evidence="4"/>
<comment type="similarity">
    <text evidence="3">Belongs to the peptidase M10A family.</text>
</comment>
<dbReference type="GeneTree" id="ENSGT00940000157415"/>
<evidence type="ECO:0000256" key="3">
    <source>
        <dbReference type="ARBA" id="ARBA00010370"/>
    </source>
</evidence>
<keyword evidence="9 26" id="KW-0479">Metal-binding</keyword>
<evidence type="ECO:0000256" key="13">
    <source>
        <dbReference type="ARBA" id="ARBA00022833"/>
    </source>
</evidence>
<dbReference type="SUPFAM" id="SSF57440">
    <property type="entry name" value="Kringle-like"/>
    <property type="match status" value="3"/>
</dbReference>
<dbReference type="SUPFAM" id="SSF55486">
    <property type="entry name" value="Metalloproteases ('zincins'), catalytic domain"/>
    <property type="match status" value="1"/>
</dbReference>
<dbReference type="InterPro" id="IPR006026">
    <property type="entry name" value="Peptidase_Metallo"/>
</dbReference>
<keyword evidence="12" id="KW-0378">Hydrolase</keyword>
<feature type="binding site" evidence="27">
    <location>
        <position position="209"/>
    </location>
    <ligand>
        <name>Zn(2+)</name>
        <dbReference type="ChEBI" id="CHEBI:29105"/>
        <label>1</label>
    </ligand>
</feature>
<comment type="subunit">
    <text evidence="24">Exists as monomer or homodimer; disulfide-linked. Also exists as heterodimer with LCN2. Macrophages and transformed cell lines produce only the monomeric form. Interacts with ECM1.</text>
</comment>
<dbReference type="STRING" id="8005.ENSEEEP00000033389"/>
<feature type="binding site" evidence="27">
    <location>
        <position position="137"/>
    </location>
    <ligand>
        <name>Ca(2+)</name>
        <dbReference type="ChEBI" id="CHEBI:29108"/>
        <label>1</label>
    </ligand>
</feature>
<dbReference type="Pfam" id="PF01471">
    <property type="entry name" value="PG_binding_1"/>
    <property type="match status" value="1"/>
</dbReference>
<feature type="domain" description="Fibronectin type-II" evidence="31">
    <location>
        <begin position="231"/>
        <end position="279"/>
    </location>
</feature>
<evidence type="ECO:0000256" key="15">
    <source>
        <dbReference type="ARBA" id="ARBA00023049"/>
    </source>
</evidence>
<gene>
    <name evidence="32" type="primary">MMP9</name>
</gene>
<dbReference type="InterPro" id="IPR000562">
    <property type="entry name" value="FN_type2_dom"/>
</dbReference>
<dbReference type="Gene3D" id="2.110.10.10">
    <property type="entry name" value="Hemopexin-like domain"/>
    <property type="match status" value="1"/>
</dbReference>
<dbReference type="GO" id="GO:0031012">
    <property type="term" value="C:extracellular matrix"/>
    <property type="evidence" value="ECO:0007669"/>
    <property type="project" value="InterPro"/>
</dbReference>
<feature type="binding site" evidence="27">
    <location>
        <position position="568"/>
    </location>
    <ligand>
        <name>Ca(2+)</name>
        <dbReference type="ChEBI" id="CHEBI:29108"/>
        <label>5</label>
    </ligand>
</feature>
<dbReference type="InterPro" id="IPR024079">
    <property type="entry name" value="MetalloPept_cat_dom_sf"/>
</dbReference>
<evidence type="ECO:0000256" key="28">
    <source>
        <dbReference type="PROSITE-ProRule" id="PRU00479"/>
    </source>
</evidence>
<dbReference type="CDD" id="cd04278">
    <property type="entry name" value="ZnMc_MMP"/>
    <property type="match status" value="1"/>
</dbReference>
<dbReference type="Pfam" id="PF00040">
    <property type="entry name" value="fn2"/>
    <property type="match status" value="2"/>
</dbReference>
<feature type="binding site" evidence="27">
    <location>
        <position position="188"/>
    </location>
    <ligand>
        <name>Ca(2+)</name>
        <dbReference type="ChEBI" id="CHEBI:29108"/>
        <label>3</label>
    </ligand>
</feature>
<dbReference type="PROSITE" id="PS51642">
    <property type="entry name" value="HEMOPEXIN_2"/>
    <property type="match status" value="3"/>
</dbReference>
<evidence type="ECO:0000259" key="31">
    <source>
        <dbReference type="PROSITE" id="PS51092"/>
    </source>
</evidence>
<dbReference type="FunFam" id="2.110.10.10:FF:000002">
    <property type="entry name" value="Matrix metallopeptidase 3"/>
    <property type="match status" value="1"/>
</dbReference>
<evidence type="ECO:0000256" key="22">
    <source>
        <dbReference type="ARBA" id="ARBA00033338"/>
    </source>
</evidence>
<feature type="binding site" evidence="27">
    <location>
        <position position="520"/>
    </location>
    <ligand>
        <name>Ca(2+)</name>
        <dbReference type="ChEBI" id="CHEBI:29108"/>
        <label>4</label>
    </ligand>
</feature>
<dbReference type="CDD" id="cd00062">
    <property type="entry name" value="FN2"/>
    <property type="match status" value="2"/>
</dbReference>
<dbReference type="GO" id="GO:0006508">
    <property type="term" value="P:proteolysis"/>
    <property type="evidence" value="ECO:0007669"/>
    <property type="project" value="UniProtKB-KW"/>
</dbReference>
<dbReference type="InterPro" id="IPR001818">
    <property type="entry name" value="Pept_M10_metallopeptidase"/>
</dbReference>
<evidence type="ECO:0000256" key="27">
    <source>
        <dbReference type="PIRSR" id="PIRSR621190-2"/>
    </source>
</evidence>
<evidence type="ECO:0000256" key="4">
    <source>
        <dbReference type="ARBA" id="ARBA00012395"/>
    </source>
</evidence>
<evidence type="ECO:0000256" key="5">
    <source>
        <dbReference type="ARBA" id="ARBA00013698"/>
    </source>
</evidence>
<sequence length="703" mass="79113">VLTMRTSVVALVVLGTCALSVWCRAIAKGFVSVTFPGDVIRNMTDTELAKDYLKRYGYMETQDKSGLQSVVSTSKALKRLQRQFGLEETGTLDQATISAMKQPRCGVPDIRNFQTFAGDLKWDHNDVTYRILNYSPDMGASLIDDAFARAFKVWSDVTPLTFTRLYEGTADIMISFGKADHGDPYPFDGKDGLLAHAYPPGEGIQGDAHFDDDEYWTLGKGPAVKTHYGNAEGAMCHFPFWFDGKSYSTCITEGRTDGLPWCATTANYDKDKKFGFCPSELLFTFDGNSDGAECVFPFVFDGETYNSCTTVGRTDGYRWCATTANFDTDKKYGFCPTRDTAVIGGNSEGEPCRFPFNFMGNTYTSCTSDGRNDGKLWCATTSNFDTDKKWGFCPDQGYSLFLVAAHEFGHALGLDHSNIQDALMFPMYKYEADFSLNQDDIEGIQYLYDNEEPCLRIKYLPLLPHAGPKTGPDPTPPKSTTTTSSPVFTPEPTEQIPEPTDPVITPVDPSVDACQVDKFDTITEIQGVLHFFKDGYYWQSSNNADKKHKGPFLVSERWPALPAKIDTAFEDKFSKNIYFFAGKRSFWVHSGKKVIGPRKIQKLGLPSNVQNVEGAVQKGKSKVLLFSGENFWRLDMTTQQIDKGYPRFTDQVFGGVPVDSHDVFLYKGHYYFCRERFYWRMNSRRQMDRVGYVKYDLLTCSDY</sequence>
<evidence type="ECO:0000256" key="8">
    <source>
        <dbReference type="ARBA" id="ARBA00022670"/>
    </source>
</evidence>
<comment type="subcellular location">
    <subcellularLocation>
        <location evidence="2">Secreted</location>
        <location evidence="2">Extracellular space</location>
        <location evidence="2">Extracellular matrix</location>
    </subcellularLocation>
</comment>
<reference evidence="32" key="3">
    <citation type="submission" date="2020-05" db="EMBL/GenBank/DDBJ databases">
        <title>Electrophorus electricus (electric eel) genome, fEleEle1, primary haplotype.</title>
        <authorList>
            <person name="Myers G."/>
            <person name="Meyer A."/>
            <person name="Fedrigo O."/>
            <person name="Formenti G."/>
            <person name="Rhie A."/>
            <person name="Tracey A."/>
            <person name="Sims Y."/>
            <person name="Jarvis E.D."/>
        </authorList>
    </citation>
    <scope>NUCLEOTIDE SEQUENCE [LARGE SCALE GENOMIC DNA]</scope>
</reference>
<evidence type="ECO:0000256" key="20">
    <source>
        <dbReference type="ARBA" id="ARBA00030375"/>
    </source>
</evidence>
<evidence type="ECO:0000256" key="1">
    <source>
        <dbReference type="ARBA" id="ARBA00001425"/>
    </source>
</evidence>
<dbReference type="SUPFAM" id="SSF47090">
    <property type="entry name" value="PGBD-like"/>
    <property type="match status" value="1"/>
</dbReference>
<protein>
    <recommendedName>
        <fullName evidence="5">Matrix metalloproteinase-9</fullName>
        <ecNumber evidence="4">3.4.24.35</ecNumber>
    </recommendedName>
    <alternativeName>
        <fullName evidence="20">92 kDa gelatinase</fullName>
    </alternativeName>
    <alternativeName>
        <fullName evidence="21">92 kDa type IV collagenase</fullName>
    </alternativeName>
    <alternativeName>
        <fullName evidence="22">Gelatinase B</fullName>
    </alternativeName>
</protein>
<dbReference type="InterPro" id="IPR000585">
    <property type="entry name" value="Hemopexin-like_dom"/>
</dbReference>
<dbReference type="GO" id="GO:0005615">
    <property type="term" value="C:extracellular space"/>
    <property type="evidence" value="ECO:0007669"/>
    <property type="project" value="TreeGrafter"/>
</dbReference>
<dbReference type="InterPro" id="IPR021190">
    <property type="entry name" value="Pept_M10A"/>
</dbReference>
<evidence type="ECO:0000256" key="25">
    <source>
        <dbReference type="PIRSR" id="PIRSR001191-1"/>
    </source>
</evidence>
<dbReference type="SMART" id="SM00235">
    <property type="entry name" value="ZnMc"/>
    <property type="match status" value="1"/>
</dbReference>
<feature type="binding site" evidence="27">
    <location>
        <position position="171"/>
    </location>
    <ligand>
        <name>Ca(2+)</name>
        <dbReference type="ChEBI" id="CHEBI:29108"/>
        <label>2</label>
    </ligand>
</feature>
<dbReference type="PANTHER" id="PTHR10201">
    <property type="entry name" value="MATRIX METALLOPROTEINASE"/>
    <property type="match status" value="1"/>
</dbReference>
<dbReference type="PANTHER" id="PTHR10201:SF30">
    <property type="entry name" value="MATRIX METALLOPROTEINASE-9"/>
    <property type="match status" value="1"/>
</dbReference>
<feature type="repeat" description="Hemopexin" evidence="29">
    <location>
        <begin position="609"/>
        <end position="656"/>
    </location>
</feature>
<accession>A0A4W4G7A8</accession>
<dbReference type="PIRSF" id="PIRSF001191">
    <property type="entry name" value="Peptidase_M10A_matrix"/>
    <property type="match status" value="1"/>
</dbReference>
<evidence type="ECO:0000256" key="12">
    <source>
        <dbReference type="ARBA" id="ARBA00022801"/>
    </source>
</evidence>
<evidence type="ECO:0000256" key="17">
    <source>
        <dbReference type="ARBA" id="ARBA00023145"/>
    </source>
</evidence>
<feature type="repeat" description="Hemopexin" evidence="29">
    <location>
        <begin position="562"/>
        <end position="607"/>
    </location>
</feature>
<keyword evidence="11" id="KW-0677">Repeat</keyword>
<dbReference type="GO" id="GO:0030574">
    <property type="term" value="P:collagen catabolic process"/>
    <property type="evidence" value="ECO:0007669"/>
    <property type="project" value="UniProtKB-KW"/>
</dbReference>
<keyword evidence="13 26" id="KW-0862">Zinc</keyword>
<reference evidence="33" key="2">
    <citation type="journal article" date="2017" name="Sci. Adv.">
        <title>A tail of two voltages: Proteomic comparison of the three electric organs of the electric eel.</title>
        <authorList>
            <person name="Traeger L.L."/>
            <person name="Sabat G."/>
            <person name="Barrett-Wilt G.A."/>
            <person name="Wells G.B."/>
            <person name="Sussman M.R."/>
        </authorList>
    </citation>
    <scope>NUCLEOTIDE SEQUENCE [LARGE SCALE GENOMIC DNA]</scope>
</reference>
<keyword evidence="6" id="KW-0964">Secreted</keyword>
<dbReference type="Gene3D" id="2.10.10.10">
    <property type="entry name" value="Fibronectin, type II, collagen-binding"/>
    <property type="match status" value="3"/>
</dbReference>
<keyword evidence="33" id="KW-1185">Reference proteome</keyword>
<dbReference type="Gene3D" id="3.40.390.10">
    <property type="entry name" value="Collagenase (Catalytic Domain)"/>
    <property type="match status" value="1"/>
</dbReference>
<dbReference type="GO" id="GO:0004222">
    <property type="term" value="F:metalloendopeptidase activity"/>
    <property type="evidence" value="ECO:0007669"/>
    <property type="project" value="UniProtKB-EC"/>
</dbReference>
<evidence type="ECO:0000256" key="26">
    <source>
        <dbReference type="PIRSR" id="PIRSR001191-2"/>
    </source>
</evidence>
<feature type="binding site" evidence="27">
    <location>
        <position position="663"/>
    </location>
    <ligand>
        <name>Ca(2+)</name>
        <dbReference type="ChEBI" id="CHEBI:29108"/>
        <label>5</label>
    </ligand>
</feature>
<evidence type="ECO:0000256" key="18">
    <source>
        <dbReference type="ARBA" id="ARBA00023157"/>
    </source>
</evidence>
<feature type="disulfide bond" evidence="28">
    <location>
        <begin position="352"/>
        <end position="378"/>
    </location>
</feature>
<dbReference type="AlphaFoldDB" id="A0A4W4G7A8"/>
<feature type="binding site" evidence="27">
    <location>
        <position position="212"/>
    </location>
    <ligand>
        <name>Ca(2+)</name>
        <dbReference type="ChEBI" id="CHEBI:29108"/>
        <label>1</label>
    </ligand>
</feature>
<organism evidence="32 33">
    <name type="scientific">Electrophorus electricus</name>
    <name type="common">Electric eel</name>
    <name type="synonym">Gymnotus electricus</name>
    <dbReference type="NCBI Taxonomy" id="8005"/>
    <lineage>
        <taxon>Eukaryota</taxon>
        <taxon>Metazoa</taxon>
        <taxon>Chordata</taxon>
        <taxon>Craniata</taxon>
        <taxon>Vertebrata</taxon>
        <taxon>Euteleostomi</taxon>
        <taxon>Actinopterygii</taxon>
        <taxon>Neopterygii</taxon>
        <taxon>Teleostei</taxon>
        <taxon>Ostariophysi</taxon>
        <taxon>Gymnotiformes</taxon>
        <taxon>Gymnotoidei</taxon>
        <taxon>Gymnotidae</taxon>
        <taxon>Electrophorus</taxon>
    </lineage>
</organism>
<evidence type="ECO:0000256" key="16">
    <source>
        <dbReference type="ARBA" id="ARBA00023105"/>
    </source>
</evidence>
<evidence type="ECO:0000256" key="24">
    <source>
        <dbReference type="ARBA" id="ARBA00062173"/>
    </source>
</evidence>
<keyword evidence="16" id="KW-0177">Collagen degradation</keyword>
<dbReference type="Pfam" id="PF00045">
    <property type="entry name" value="Hemopexin"/>
    <property type="match status" value="1"/>
</dbReference>
<feature type="binding site" evidence="27">
    <location>
        <position position="181"/>
    </location>
    <ligand>
        <name>Zn(2+)</name>
        <dbReference type="ChEBI" id="CHEBI:29105"/>
        <label>1</label>
    </ligand>
</feature>
<feature type="disulfide bond" evidence="28">
    <location>
        <begin position="236"/>
        <end position="262"/>
    </location>
</feature>
<feature type="region of interest" description="Disordered" evidence="30">
    <location>
        <begin position="466"/>
        <end position="507"/>
    </location>
</feature>